<protein>
    <recommendedName>
        <fullName evidence="5">HTH-type transcriptional regulator RipA</fullName>
    </recommendedName>
    <alternativeName>
        <fullName evidence="6">Repressor of iron proteins A</fullName>
    </alternativeName>
</protein>
<gene>
    <name evidence="8" type="ORF">BKA15_004047</name>
</gene>
<organism evidence="8 9">
    <name type="scientific">Microlunatus parietis</name>
    <dbReference type="NCBI Taxonomy" id="682979"/>
    <lineage>
        <taxon>Bacteria</taxon>
        <taxon>Bacillati</taxon>
        <taxon>Actinomycetota</taxon>
        <taxon>Actinomycetes</taxon>
        <taxon>Propionibacteriales</taxon>
        <taxon>Propionibacteriaceae</taxon>
        <taxon>Microlunatus</taxon>
    </lineage>
</organism>
<dbReference type="InterPro" id="IPR018060">
    <property type="entry name" value="HTH_AraC"/>
</dbReference>
<evidence type="ECO:0000256" key="3">
    <source>
        <dbReference type="ARBA" id="ARBA00023125"/>
    </source>
</evidence>
<dbReference type="SUPFAM" id="SSF51182">
    <property type="entry name" value="RmlC-like cupins"/>
    <property type="match status" value="1"/>
</dbReference>
<evidence type="ECO:0000256" key="6">
    <source>
        <dbReference type="ARBA" id="ARBA00079449"/>
    </source>
</evidence>
<sequence length="249" mass="27262">MSEIRHVPRAPTETRWLPAGAEVDEHRHDEPQLVYASAGVLEVTAADGTWFTPPNRAIWVPAGVVHRWLVHGSSTVHLVGLPGRSPLPGRRPGLLQITPLLRELIMAATDGAGDTAASRRLLGVLRDQLVLAPGPPTMLPRLADDRLRAVAELVERELSQPESLDRLGRRIGCSARTLSRLFRSELGMTFPQWRTQLRLHRAALLLAEGRTVSQVAAACGWSSPSAFITEFRRAFGDTPGALSRRPSNP</sequence>
<keyword evidence="1" id="KW-0678">Repressor</keyword>
<dbReference type="AlphaFoldDB" id="A0A7Y9LDB1"/>
<dbReference type="PROSITE" id="PS01124">
    <property type="entry name" value="HTH_ARAC_FAMILY_2"/>
    <property type="match status" value="1"/>
</dbReference>
<dbReference type="InterPro" id="IPR011051">
    <property type="entry name" value="RmlC_Cupin_sf"/>
</dbReference>
<dbReference type="Gene3D" id="2.60.120.10">
    <property type="entry name" value="Jelly Rolls"/>
    <property type="match status" value="1"/>
</dbReference>
<dbReference type="Proteomes" id="UP000569914">
    <property type="component" value="Unassembled WGS sequence"/>
</dbReference>
<name>A0A7Y9LDB1_9ACTN</name>
<dbReference type="Pfam" id="PF12833">
    <property type="entry name" value="HTH_18"/>
    <property type="match status" value="1"/>
</dbReference>
<dbReference type="InterPro" id="IPR014710">
    <property type="entry name" value="RmlC-like_jellyroll"/>
</dbReference>
<dbReference type="Pfam" id="PF02311">
    <property type="entry name" value="AraC_binding"/>
    <property type="match status" value="1"/>
</dbReference>
<keyword evidence="3 8" id="KW-0238">DNA-binding</keyword>
<dbReference type="Gene3D" id="1.10.10.60">
    <property type="entry name" value="Homeodomain-like"/>
    <property type="match status" value="1"/>
</dbReference>
<evidence type="ECO:0000256" key="5">
    <source>
        <dbReference type="ARBA" id="ARBA00074140"/>
    </source>
</evidence>
<dbReference type="InterPro" id="IPR009057">
    <property type="entry name" value="Homeodomain-like_sf"/>
</dbReference>
<dbReference type="SMART" id="SM00342">
    <property type="entry name" value="HTH_ARAC"/>
    <property type="match status" value="1"/>
</dbReference>
<comment type="caution">
    <text evidence="8">The sequence shown here is derived from an EMBL/GenBank/DDBJ whole genome shotgun (WGS) entry which is preliminary data.</text>
</comment>
<evidence type="ECO:0000313" key="9">
    <source>
        <dbReference type="Proteomes" id="UP000569914"/>
    </source>
</evidence>
<evidence type="ECO:0000256" key="1">
    <source>
        <dbReference type="ARBA" id="ARBA00022491"/>
    </source>
</evidence>
<dbReference type="CDD" id="cd06124">
    <property type="entry name" value="cupin_NimR-like_N"/>
    <property type="match status" value="1"/>
</dbReference>
<evidence type="ECO:0000313" key="8">
    <source>
        <dbReference type="EMBL" id="NYE72718.1"/>
    </source>
</evidence>
<feature type="domain" description="HTH araC/xylS-type" evidence="7">
    <location>
        <begin position="148"/>
        <end position="245"/>
    </location>
</feature>
<reference evidence="8 9" key="1">
    <citation type="submission" date="2020-07" db="EMBL/GenBank/DDBJ databases">
        <title>Sequencing the genomes of 1000 actinobacteria strains.</title>
        <authorList>
            <person name="Klenk H.-P."/>
        </authorList>
    </citation>
    <scope>NUCLEOTIDE SEQUENCE [LARGE SCALE GENOMIC DNA]</scope>
    <source>
        <strain evidence="8 9">DSM 22083</strain>
    </source>
</reference>
<dbReference type="InterPro" id="IPR003313">
    <property type="entry name" value="AraC-bd"/>
</dbReference>
<dbReference type="GO" id="GO:0043565">
    <property type="term" value="F:sequence-specific DNA binding"/>
    <property type="evidence" value="ECO:0007669"/>
    <property type="project" value="InterPro"/>
</dbReference>
<keyword evidence="4" id="KW-0804">Transcription</keyword>
<dbReference type="RefSeq" id="WP_179753718.1">
    <property type="nucleotide sequence ID" value="NZ_JACCBU010000001.1"/>
</dbReference>
<dbReference type="FunFam" id="1.10.10.60:FF:000132">
    <property type="entry name" value="AraC family transcriptional regulator"/>
    <property type="match status" value="1"/>
</dbReference>
<evidence type="ECO:0000259" key="7">
    <source>
        <dbReference type="PROSITE" id="PS01124"/>
    </source>
</evidence>
<accession>A0A7Y9LDB1</accession>
<evidence type="ECO:0000256" key="2">
    <source>
        <dbReference type="ARBA" id="ARBA00023015"/>
    </source>
</evidence>
<evidence type="ECO:0000256" key="4">
    <source>
        <dbReference type="ARBA" id="ARBA00023163"/>
    </source>
</evidence>
<proteinExistence type="predicted"/>
<keyword evidence="9" id="KW-1185">Reference proteome</keyword>
<dbReference type="SUPFAM" id="SSF46689">
    <property type="entry name" value="Homeodomain-like"/>
    <property type="match status" value="1"/>
</dbReference>
<dbReference type="PANTHER" id="PTHR11019">
    <property type="entry name" value="HTH-TYPE TRANSCRIPTIONAL REGULATOR NIMR"/>
    <property type="match status" value="1"/>
</dbReference>
<dbReference type="PANTHER" id="PTHR11019:SF199">
    <property type="entry name" value="HTH-TYPE TRANSCRIPTIONAL REGULATOR NIMR"/>
    <property type="match status" value="1"/>
</dbReference>
<dbReference type="EMBL" id="JACCBU010000001">
    <property type="protein sequence ID" value="NYE72718.1"/>
    <property type="molecule type" value="Genomic_DNA"/>
</dbReference>
<keyword evidence="2" id="KW-0805">Transcription regulation</keyword>
<dbReference type="GO" id="GO:0003700">
    <property type="term" value="F:DNA-binding transcription factor activity"/>
    <property type="evidence" value="ECO:0007669"/>
    <property type="project" value="InterPro"/>
</dbReference>